<accession>A0A917DPR8</accession>
<proteinExistence type="predicted"/>
<dbReference type="AlphaFoldDB" id="A0A917DPR8"/>
<sequence length="135" mass="14672">MKNLLILFSFVAILTSCSSDDVTSSNNTGISGSWKIKSFIDNNNRDRTSNYAAYSFEFKSTGEIVVTNSATKYSGTYATVMDSGKQKFNIVIATSDNTLAEINEDWILSEQTDTTLKFTKSSGGNGGTKTLVFGK</sequence>
<dbReference type="PROSITE" id="PS51257">
    <property type="entry name" value="PROKAR_LIPOPROTEIN"/>
    <property type="match status" value="1"/>
</dbReference>
<dbReference type="EMBL" id="BMKK01000003">
    <property type="protein sequence ID" value="GGD54693.1"/>
    <property type="molecule type" value="Genomic_DNA"/>
</dbReference>
<reference evidence="1" key="1">
    <citation type="journal article" date="2014" name="Int. J. Syst. Evol. Microbiol.">
        <title>Complete genome sequence of Corynebacterium casei LMG S-19264T (=DSM 44701T), isolated from a smear-ripened cheese.</title>
        <authorList>
            <consortium name="US DOE Joint Genome Institute (JGI-PGF)"/>
            <person name="Walter F."/>
            <person name="Albersmeier A."/>
            <person name="Kalinowski J."/>
            <person name="Ruckert C."/>
        </authorList>
    </citation>
    <scope>NUCLEOTIDE SEQUENCE</scope>
    <source>
        <strain evidence="1">CGMCC 1.15958</strain>
    </source>
</reference>
<evidence type="ECO:0000313" key="2">
    <source>
        <dbReference type="Proteomes" id="UP000609064"/>
    </source>
</evidence>
<protein>
    <recommendedName>
        <fullName evidence="3">Lipocalin-like domain-containing protein</fullName>
    </recommendedName>
</protein>
<keyword evidence="2" id="KW-1185">Reference proteome</keyword>
<gene>
    <name evidence="1" type="ORF">GCM10011514_18580</name>
</gene>
<organism evidence="1 2">
    <name type="scientific">Emticicia aquatilis</name>
    <dbReference type="NCBI Taxonomy" id="1537369"/>
    <lineage>
        <taxon>Bacteria</taxon>
        <taxon>Pseudomonadati</taxon>
        <taxon>Bacteroidota</taxon>
        <taxon>Cytophagia</taxon>
        <taxon>Cytophagales</taxon>
        <taxon>Leadbetterellaceae</taxon>
        <taxon>Emticicia</taxon>
    </lineage>
</organism>
<comment type="caution">
    <text evidence="1">The sequence shown here is derived from an EMBL/GenBank/DDBJ whole genome shotgun (WGS) entry which is preliminary data.</text>
</comment>
<dbReference type="RefSeq" id="WP_188765787.1">
    <property type="nucleotide sequence ID" value="NZ_BMKK01000003.1"/>
</dbReference>
<name>A0A917DPR8_9BACT</name>
<dbReference type="Proteomes" id="UP000609064">
    <property type="component" value="Unassembled WGS sequence"/>
</dbReference>
<evidence type="ECO:0000313" key="1">
    <source>
        <dbReference type="EMBL" id="GGD54693.1"/>
    </source>
</evidence>
<evidence type="ECO:0008006" key="3">
    <source>
        <dbReference type="Google" id="ProtNLM"/>
    </source>
</evidence>
<reference evidence="1" key="2">
    <citation type="submission" date="2020-09" db="EMBL/GenBank/DDBJ databases">
        <authorList>
            <person name="Sun Q."/>
            <person name="Zhou Y."/>
        </authorList>
    </citation>
    <scope>NUCLEOTIDE SEQUENCE</scope>
    <source>
        <strain evidence="1">CGMCC 1.15958</strain>
    </source>
</reference>